<name>A0A975GMJ0_9BACT</name>
<keyword evidence="3" id="KW-1185">Reference proteome</keyword>
<accession>A0A975GMJ0</accession>
<evidence type="ECO:0000313" key="2">
    <source>
        <dbReference type="EMBL" id="QTA86744.1"/>
    </source>
</evidence>
<dbReference type="InterPro" id="IPR031571">
    <property type="entry name" value="RcpC_dom"/>
</dbReference>
<proteinExistence type="predicted"/>
<gene>
    <name evidence="2" type="ORF">dnm_027680</name>
</gene>
<dbReference type="Proteomes" id="UP000663722">
    <property type="component" value="Chromosome"/>
</dbReference>
<reference evidence="2" key="1">
    <citation type="journal article" date="2021" name="Microb. Physiol.">
        <title>Proteogenomic Insights into the Physiology of Marine, Sulfate-Reducing, Filamentous Desulfonema limicola and Desulfonema magnum.</title>
        <authorList>
            <person name="Schnaars V."/>
            <person name="Wohlbrand L."/>
            <person name="Scheve S."/>
            <person name="Hinrichs C."/>
            <person name="Reinhardt R."/>
            <person name="Rabus R."/>
        </authorList>
    </citation>
    <scope>NUCLEOTIDE SEQUENCE</scope>
    <source>
        <strain evidence="2">4be13</strain>
    </source>
</reference>
<evidence type="ECO:0000259" key="1">
    <source>
        <dbReference type="Pfam" id="PF16976"/>
    </source>
</evidence>
<dbReference type="Pfam" id="PF16976">
    <property type="entry name" value="RcpC"/>
    <property type="match status" value="1"/>
</dbReference>
<protein>
    <submittedName>
        <fullName evidence="2">Pilus assembly protein domain-containing protein</fullName>
    </submittedName>
</protein>
<evidence type="ECO:0000313" key="3">
    <source>
        <dbReference type="Proteomes" id="UP000663722"/>
    </source>
</evidence>
<dbReference type="KEGG" id="dmm:dnm_027680"/>
<dbReference type="RefSeq" id="WP_207682246.1">
    <property type="nucleotide sequence ID" value="NZ_CP061800.1"/>
</dbReference>
<dbReference type="EMBL" id="CP061800">
    <property type="protein sequence ID" value="QTA86744.1"/>
    <property type="molecule type" value="Genomic_DNA"/>
</dbReference>
<organism evidence="2 3">
    <name type="scientific">Desulfonema magnum</name>
    <dbReference type="NCBI Taxonomy" id="45655"/>
    <lineage>
        <taxon>Bacteria</taxon>
        <taxon>Pseudomonadati</taxon>
        <taxon>Thermodesulfobacteriota</taxon>
        <taxon>Desulfobacteria</taxon>
        <taxon>Desulfobacterales</taxon>
        <taxon>Desulfococcaceae</taxon>
        <taxon>Desulfonema</taxon>
    </lineage>
</organism>
<dbReference type="AlphaFoldDB" id="A0A975GMJ0"/>
<sequence length="264" mass="28867">MGSGRVSRVILQNIELLDMSLIGKGGKGGGKTKAKKWTVSLLISPQEAPMLSVYAQTSELMLSARNPDDNEQIQVEPIVFSADTGEAGLRKLPGDITRKIPLNMRAVSLPVGAGAGICKLFRPGDRVDVLVKCNKALLAMESLDMGAEGKSQGPMVRETTKIILQDVEILATENTVMPGPDVDRPVKMVTLLLTPEDAEKVVLLNVANGRMAIASVTLIARNRDDRSRFKTEGQLLSEILSGRKEYHKVRIFRGRKSYLRKFAK</sequence>
<feature type="domain" description="Flp pilus assembly protein RcpC/CpaB" evidence="1">
    <location>
        <begin position="96"/>
        <end position="205"/>
    </location>
</feature>